<reference evidence="2 3" key="1">
    <citation type="submission" date="2018-02" db="EMBL/GenBank/DDBJ databases">
        <title>Genomic Encyclopedia of Archaeal and Bacterial Type Strains, Phase II (KMG-II): from individual species to whole genera.</title>
        <authorList>
            <person name="Goeker M."/>
        </authorList>
    </citation>
    <scope>NUCLEOTIDE SEQUENCE [LARGE SCALE GENOMIC DNA]</scope>
    <source>
        <strain evidence="2 3">DSM 29526</strain>
    </source>
</reference>
<accession>A0A2S6I0A4</accession>
<keyword evidence="3" id="KW-1185">Reference proteome</keyword>
<feature type="transmembrane region" description="Helical" evidence="1">
    <location>
        <begin position="6"/>
        <end position="26"/>
    </location>
</feature>
<comment type="caution">
    <text evidence="2">The sequence shown here is derived from an EMBL/GenBank/DDBJ whole genome shotgun (WGS) entry which is preliminary data.</text>
</comment>
<dbReference type="EMBL" id="PTJC01000008">
    <property type="protein sequence ID" value="PPK84291.1"/>
    <property type="molecule type" value="Genomic_DNA"/>
</dbReference>
<keyword evidence="1" id="KW-0812">Transmembrane</keyword>
<gene>
    <name evidence="2" type="ORF">CLV84_4060</name>
</gene>
<evidence type="ECO:0000313" key="2">
    <source>
        <dbReference type="EMBL" id="PPK84291.1"/>
    </source>
</evidence>
<name>A0A2S6I0A4_9BACT</name>
<evidence type="ECO:0000313" key="3">
    <source>
        <dbReference type="Proteomes" id="UP000237662"/>
    </source>
</evidence>
<keyword evidence="1" id="KW-0472">Membrane</keyword>
<dbReference type="AlphaFoldDB" id="A0A2S6I0A4"/>
<keyword evidence="1" id="KW-1133">Transmembrane helix</keyword>
<evidence type="ECO:0000256" key="1">
    <source>
        <dbReference type="SAM" id="Phobius"/>
    </source>
</evidence>
<proteinExistence type="predicted"/>
<dbReference type="RefSeq" id="WP_170067797.1">
    <property type="nucleotide sequence ID" value="NZ_PTJC01000008.1"/>
</dbReference>
<sequence length="51" mass="5759">MIVLCTLLLVFIVLFLLPFLTFMIIFKSIDYGRFDKRSGRNSASLSTQTGA</sequence>
<dbReference type="Proteomes" id="UP000237662">
    <property type="component" value="Unassembled WGS sequence"/>
</dbReference>
<protein>
    <submittedName>
        <fullName evidence="2">Uncharacterized protein</fullName>
    </submittedName>
</protein>
<organism evidence="2 3">
    <name type="scientific">Neolewinella xylanilytica</name>
    <dbReference type="NCBI Taxonomy" id="1514080"/>
    <lineage>
        <taxon>Bacteria</taxon>
        <taxon>Pseudomonadati</taxon>
        <taxon>Bacteroidota</taxon>
        <taxon>Saprospiria</taxon>
        <taxon>Saprospirales</taxon>
        <taxon>Lewinellaceae</taxon>
        <taxon>Neolewinella</taxon>
    </lineage>
</organism>